<name>A0ABY4CGC4_9BACT</name>
<keyword evidence="4" id="KW-1185">Reference proteome</keyword>
<evidence type="ECO:0000313" key="4">
    <source>
        <dbReference type="Proteomes" id="UP000830116"/>
    </source>
</evidence>
<protein>
    <submittedName>
        <fullName evidence="3">Uncharacterized protein</fullName>
    </submittedName>
</protein>
<dbReference type="EMBL" id="CP093442">
    <property type="protein sequence ID" value="UOF02846.1"/>
    <property type="molecule type" value="Genomic_DNA"/>
</dbReference>
<evidence type="ECO:0000256" key="1">
    <source>
        <dbReference type="SAM" id="MobiDB-lite"/>
    </source>
</evidence>
<dbReference type="Proteomes" id="UP000830116">
    <property type="component" value="Chromosome"/>
</dbReference>
<keyword evidence="2" id="KW-0732">Signal</keyword>
<sequence length="154" mass="16496">MKVFVVILAALFCLSAQASIVAETSEVLAKKSSKKSEPAPKEDERGGEEYDPRQGTYEGNDRGGGSFDGGGYDGGSDEGGMIGEIFFVRNSKTYPITTNTKTEDRGDVVVYTTTVQEDISANESCTTVTVVVIEKATNSIVSSDSNYFCNSYPL</sequence>
<reference evidence="3" key="1">
    <citation type="submission" date="2022-03" db="EMBL/GenBank/DDBJ databases">
        <title>Genome Identification and Characterization of new species Bdellovibrio reynosense LBG001 sp. nov. from a Mexico soil sample.</title>
        <authorList>
            <person name="Camilli A."/>
            <person name="Ajao Y."/>
            <person name="Guo X."/>
        </authorList>
    </citation>
    <scope>NUCLEOTIDE SEQUENCE</scope>
    <source>
        <strain evidence="3">LBG001</strain>
    </source>
</reference>
<feature type="signal peptide" evidence="2">
    <location>
        <begin position="1"/>
        <end position="18"/>
    </location>
</feature>
<gene>
    <name evidence="3" type="ORF">MNR06_07755</name>
</gene>
<dbReference type="RefSeq" id="WP_243540665.1">
    <property type="nucleotide sequence ID" value="NZ_CP093442.1"/>
</dbReference>
<proteinExistence type="predicted"/>
<accession>A0ABY4CGC4</accession>
<evidence type="ECO:0000256" key="2">
    <source>
        <dbReference type="SAM" id="SignalP"/>
    </source>
</evidence>
<feature type="region of interest" description="Disordered" evidence="1">
    <location>
        <begin position="27"/>
        <end position="76"/>
    </location>
</feature>
<feature type="chain" id="PRO_5046132236" evidence="2">
    <location>
        <begin position="19"/>
        <end position="154"/>
    </location>
</feature>
<feature type="compositionally biased region" description="Gly residues" evidence="1">
    <location>
        <begin position="62"/>
        <end position="76"/>
    </location>
</feature>
<organism evidence="3 4">
    <name type="scientific">Bdellovibrio reynosensis</name>
    <dbReference type="NCBI Taxonomy" id="2835041"/>
    <lineage>
        <taxon>Bacteria</taxon>
        <taxon>Pseudomonadati</taxon>
        <taxon>Bdellovibrionota</taxon>
        <taxon>Bdellovibrionia</taxon>
        <taxon>Bdellovibrionales</taxon>
        <taxon>Pseudobdellovibrionaceae</taxon>
        <taxon>Bdellovibrio</taxon>
    </lineage>
</organism>
<evidence type="ECO:0000313" key="3">
    <source>
        <dbReference type="EMBL" id="UOF02846.1"/>
    </source>
</evidence>
<feature type="compositionally biased region" description="Basic and acidic residues" evidence="1">
    <location>
        <begin position="34"/>
        <end position="52"/>
    </location>
</feature>